<evidence type="ECO:0000259" key="1">
    <source>
        <dbReference type="Pfam" id="PF10213"/>
    </source>
</evidence>
<reference evidence="2 3" key="1">
    <citation type="submission" date="2016-11" db="EMBL/GenBank/DDBJ databases">
        <title>The macronuclear genome of Stentor coeruleus: a giant cell with tiny introns.</title>
        <authorList>
            <person name="Slabodnick M."/>
            <person name="Ruby J.G."/>
            <person name="Reiff S.B."/>
            <person name="Swart E.C."/>
            <person name="Gosai S."/>
            <person name="Prabakaran S."/>
            <person name="Witkowska E."/>
            <person name="Larue G.E."/>
            <person name="Fisher S."/>
            <person name="Freeman R.M."/>
            <person name="Gunawardena J."/>
            <person name="Chu W."/>
            <person name="Stover N.A."/>
            <person name="Gregory B.D."/>
            <person name="Nowacki M."/>
            <person name="Derisi J."/>
            <person name="Roy S.W."/>
            <person name="Marshall W.F."/>
            <person name="Sood P."/>
        </authorList>
    </citation>
    <scope>NUCLEOTIDE SEQUENCE [LARGE SCALE GENOMIC DNA]</scope>
    <source>
        <strain evidence="2">WM001</strain>
    </source>
</reference>
<sequence>MALRRFFAAKFILPMWSEKMYRDPFDYPLRSLEEVKKELEDFPIDKTARIELVHFKDSQNREGDLDLRQTVVKFYIDMDGWNLTPKQKERLIFLLGPRYHGQPIFKIVSRQYPERDQNMQKCLDIAYELLMEAKRAP</sequence>
<accession>A0A1R2B9Q8</accession>
<dbReference type="Proteomes" id="UP000187209">
    <property type="component" value="Unassembled WGS sequence"/>
</dbReference>
<organism evidence="2 3">
    <name type="scientific">Stentor coeruleus</name>
    <dbReference type="NCBI Taxonomy" id="5963"/>
    <lineage>
        <taxon>Eukaryota</taxon>
        <taxon>Sar</taxon>
        <taxon>Alveolata</taxon>
        <taxon>Ciliophora</taxon>
        <taxon>Postciliodesmatophora</taxon>
        <taxon>Heterotrichea</taxon>
        <taxon>Heterotrichida</taxon>
        <taxon>Stentoridae</taxon>
        <taxon>Stentor</taxon>
    </lineage>
</organism>
<comment type="caution">
    <text evidence="2">The sequence shown here is derived from an EMBL/GenBank/DDBJ whole genome shotgun (WGS) entry which is preliminary data.</text>
</comment>
<name>A0A1R2B9Q8_9CILI</name>
<feature type="domain" description="Small ribosomal subunit protein mS35 mitochondrial conserved" evidence="1">
    <location>
        <begin position="66"/>
        <end position="135"/>
    </location>
</feature>
<evidence type="ECO:0000313" key="2">
    <source>
        <dbReference type="EMBL" id="OMJ73477.1"/>
    </source>
</evidence>
<dbReference type="OrthoDB" id="283424at2759"/>
<gene>
    <name evidence="2" type="ORF">SteCoe_27810</name>
</gene>
<evidence type="ECO:0000313" key="3">
    <source>
        <dbReference type="Proteomes" id="UP000187209"/>
    </source>
</evidence>
<proteinExistence type="predicted"/>
<dbReference type="EMBL" id="MPUH01000818">
    <property type="protein sequence ID" value="OMJ73477.1"/>
    <property type="molecule type" value="Genomic_DNA"/>
</dbReference>
<protein>
    <recommendedName>
        <fullName evidence="1">Small ribosomal subunit protein mS35 mitochondrial conserved domain-containing protein</fullName>
    </recommendedName>
</protein>
<keyword evidence="3" id="KW-1185">Reference proteome</keyword>
<dbReference type="InterPro" id="IPR019349">
    <property type="entry name" value="Ribosomal_mS35_mit"/>
</dbReference>
<dbReference type="Pfam" id="PF10213">
    <property type="entry name" value="MRP-S28"/>
    <property type="match status" value="1"/>
</dbReference>
<dbReference type="AlphaFoldDB" id="A0A1R2B9Q8"/>